<dbReference type="PANTHER" id="PTHR42852:SF6">
    <property type="entry name" value="THIOL:DISULFIDE INTERCHANGE PROTEIN DSBE"/>
    <property type="match status" value="1"/>
</dbReference>
<dbReference type="HOGENOM" id="CLU_042529_1_0_10"/>
<dbReference type="PROSITE" id="PS51352">
    <property type="entry name" value="THIOREDOXIN_2"/>
    <property type="match status" value="1"/>
</dbReference>
<organism evidence="7 8">
    <name type="scientific">Paludibacter propionicigenes (strain DSM 17365 / JCM 13257 / WB4)</name>
    <dbReference type="NCBI Taxonomy" id="694427"/>
    <lineage>
        <taxon>Bacteria</taxon>
        <taxon>Pseudomonadati</taxon>
        <taxon>Bacteroidota</taxon>
        <taxon>Bacteroidia</taxon>
        <taxon>Bacteroidales</taxon>
        <taxon>Paludibacteraceae</taxon>
        <taxon>Paludibacter</taxon>
    </lineage>
</organism>
<dbReference type="InterPro" id="IPR017937">
    <property type="entry name" value="Thioredoxin_CS"/>
</dbReference>
<dbReference type="InterPro" id="IPR050553">
    <property type="entry name" value="Thioredoxin_ResA/DsbE_sf"/>
</dbReference>
<dbReference type="Gene3D" id="3.40.30.10">
    <property type="entry name" value="Glutaredoxin"/>
    <property type="match status" value="1"/>
</dbReference>
<reference evidence="7 8" key="2">
    <citation type="journal article" date="2011" name="Stand. Genomic Sci.">
        <title>Complete genome sequence of Paludibacter propionicigenes type strain (WB4).</title>
        <authorList>
            <person name="Gronow S."/>
            <person name="Munk C."/>
            <person name="Lapidus A."/>
            <person name="Nolan M."/>
            <person name="Lucas S."/>
            <person name="Hammon N."/>
            <person name="Deshpande S."/>
            <person name="Cheng J.F."/>
            <person name="Tapia R."/>
            <person name="Han C."/>
            <person name="Goodwin L."/>
            <person name="Pitluck S."/>
            <person name="Liolios K."/>
            <person name="Ivanova N."/>
            <person name="Mavromatis K."/>
            <person name="Mikhailova N."/>
            <person name="Pati A."/>
            <person name="Chen A."/>
            <person name="Palaniappan K."/>
            <person name="Land M."/>
            <person name="Hauser L."/>
            <person name="Chang Y.J."/>
            <person name="Jeffries C.D."/>
            <person name="Brambilla E."/>
            <person name="Rohde M."/>
            <person name="Goker M."/>
            <person name="Detter J.C."/>
            <person name="Woyke T."/>
            <person name="Bristow J."/>
            <person name="Eisen J.A."/>
            <person name="Markowitz V."/>
            <person name="Hugenholtz P."/>
            <person name="Kyrpides N.C."/>
            <person name="Klenk H.P."/>
        </authorList>
    </citation>
    <scope>NUCLEOTIDE SEQUENCE [LARGE SCALE GENOMIC DNA]</scope>
    <source>
        <strain evidence="8">DSM 17365 / JCM 13257 / WB4</strain>
    </source>
</reference>
<dbReference type="InterPro" id="IPR013766">
    <property type="entry name" value="Thioredoxin_domain"/>
</dbReference>
<keyword evidence="3" id="KW-1015">Disulfide bond</keyword>
<evidence type="ECO:0000256" key="5">
    <source>
        <dbReference type="SAM" id="SignalP"/>
    </source>
</evidence>
<dbReference type="InterPro" id="IPR036249">
    <property type="entry name" value="Thioredoxin-like_sf"/>
</dbReference>
<dbReference type="RefSeq" id="WP_013446032.1">
    <property type="nucleotide sequence ID" value="NC_014734.1"/>
</dbReference>
<feature type="chain" id="PRO_5005673641" evidence="5">
    <location>
        <begin position="21"/>
        <end position="385"/>
    </location>
</feature>
<dbReference type="eggNOG" id="COG0526">
    <property type="taxonomic scope" value="Bacteria"/>
</dbReference>
<dbReference type="AlphaFoldDB" id="E4T7G9"/>
<dbReference type="EMBL" id="CP002345">
    <property type="protein sequence ID" value="ADQ80663.1"/>
    <property type="molecule type" value="Genomic_DNA"/>
</dbReference>
<evidence type="ECO:0000256" key="1">
    <source>
        <dbReference type="ARBA" id="ARBA00004196"/>
    </source>
</evidence>
<dbReference type="STRING" id="694427.Palpr_2531"/>
<feature type="domain" description="Thioredoxin" evidence="6">
    <location>
        <begin position="247"/>
        <end position="385"/>
    </location>
</feature>
<accession>E4T7G9</accession>
<dbReference type="OrthoDB" id="9794348at2"/>
<dbReference type="Proteomes" id="UP000008718">
    <property type="component" value="Chromosome"/>
</dbReference>
<gene>
    <name evidence="7" type="ordered locus">Palpr_2531</name>
</gene>
<dbReference type="SUPFAM" id="SSF52833">
    <property type="entry name" value="Thioredoxin-like"/>
    <property type="match status" value="1"/>
</dbReference>
<evidence type="ECO:0000259" key="6">
    <source>
        <dbReference type="PROSITE" id="PS51352"/>
    </source>
</evidence>
<dbReference type="GO" id="GO:0017004">
    <property type="term" value="P:cytochrome complex assembly"/>
    <property type="evidence" value="ECO:0007669"/>
    <property type="project" value="UniProtKB-KW"/>
</dbReference>
<evidence type="ECO:0000256" key="2">
    <source>
        <dbReference type="ARBA" id="ARBA00022748"/>
    </source>
</evidence>
<keyword evidence="5" id="KW-0732">Signal</keyword>
<evidence type="ECO:0000256" key="4">
    <source>
        <dbReference type="ARBA" id="ARBA00023284"/>
    </source>
</evidence>
<evidence type="ECO:0000256" key="3">
    <source>
        <dbReference type="ARBA" id="ARBA00023157"/>
    </source>
</evidence>
<name>E4T7G9_PALPW</name>
<dbReference type="GO" id="GO:0016491">
    <property type="term" value="F:oxidoreductase activity"/>
    <property type="evidence" value="ECO:0007669"/>
    <property type="project" value="InterPro"/>
</dbReference>
<evidence type="ECO:0000313" key="8">
    <source>
        <dbReference type="Proteomes" id="UP000008718"/>
    </source>
</evidence>
<keyword evidence="4" id="KW-0676">Redox-active center</keyword>
<dbReference type="InterPro" id="IPR000866">
    <property type="entry name" value="AhpC/TSA"/>
</dbReference>
<keyword evidence="2" id="KW-0201">Cytochrome c-type biogenesis</keyword>
<evidence type="ECO:0000313" key="7">
    <source>
        <dbReference type="EMBL" id="ADQ80663.1"/>
    </source>
</evidence>
<keyword evidence="8" id="KW-1185">Reference proteome</keyword>
<proteinExistence type="predicted"/>
<dbReference type="CDD" id="cd02966">
    <property type="entry name" value="TlpA_like_family"/>
    <property type="match status" value="1"/>
</dbReference>
<dbReference type="Pfam" id="PF00578">
    <property type="entry name" value="AhpC-TSA"/>
    <property type="match status" value="1"/>
</dbReference>
<dbReference type="PANTHER" id="PTHR42852">
    <property type="entry name" value="THIOL:DISULFIDE INTERCHANGE PROTEIN DSBE"/>
    <property type="match status" value="1"/>
</dbReference>
<reference key="1">
    <citation type="submission" date="2010-11" db="EMBL/GenBank/DDBJ databases">
        <title>The complete genome of Paludibacter propionicigenes DSM 17365.</title>
        <authorList>
            <consortium name="US DOE Joint Genome Institute (JGI-PGF)"/>
            <person name="Lucas S."/>
            <person name="Copeland A."/>
            <person name="Lapidus A."/>
            <person name="Bruce D."/>
            <person name="Goodwin L."/>
            <person name="Pitluck S."/>
            <person name="Kyrpides N."/>
            <person name="Mavromatis K."/>
            <person name="Ivanova N."/>
            <person name="Munk A.C."/>
            <person name="Brettin T."/>
            <person name="Detter J.C."/>
            <person name="Han C."/>
            <person name="Tapia R."/>
            <person name="Land M."/>
            <person name="Hauser L."/>
            <person name="Markowitz V."/>
            <person name="Cheng J.-F."/>
            <person name="Hugenholtz P."/>
            <person name="Woyke T."/>
            <person name="Wu D."/>
            <person name="Gronow S."/>
            <person name="Wellnitz S."/>
            <person name="Brambilla E."/>
            <person name="Klenk H.-P."/>
            <person name="Eisen J.A."/>
        </authorList>
    </citation>
    <scope>NUCLEOTIDE SEQUENCE</scope>
    <source>
        <strain>WB4</strain>
    </source>
</reference>
<dbReference type="PROSITE" id="PS00194">
    <property type="entry name" value="THIOREDOXIN_1"/>
    <property type="match status" value="1"/>
</dbReference>
<protein>
    <submittedName>
        <fullName evidence="7">Alkyl hydroperoxide reductase/ Thiol specific antioxidant/ Mal allergen</fullName>
    </submittedName>
</protein>
<sequence>MKKIYLALVLCGMVSITLNAVNNRKKTVSSNPVPNFLISGEVKGINQGVVYLGYRENAKDKKDSAIIAGGKFSFKGKVIEPVYAFLSTKDRKVFVGFFLENNKVTISVDSLGKSTVKGSPISDIYIGWAKMWSVVTQKAGDIYKRMNEEYKKEGLDPNSRTAKLSDSARKAFDDEFKVLNVETDSTVFPVVRKYPNSVASAFIIVDRYVSWHDVSNAQKMFNYLTPEARKSVYGIQIKEFLDTEAKVSIGKVAPNFTMNDTTGHPVKLSDFKGKYVLLDFWASWCGPCRKENPNVVNAYKKFHDKGFEIVQVSLDTKKPAWIAAIQKDGLNWNHLSDLKGWQNEAVLMYGVKAVPTNFLIDKDGKIIARDLREEKLQETLSEIFK</sequence>
<comment type="subcellular location">
    <subcellularLocation>
        <location evidence="1">Cell envelope</location>
    </subcellularLocation>
</comment>
<dbReference type="GO" id="GO:0016209">
    <property type="term" value="F:antioxidant activity"/>
    <property type="evidence" value="ECO:0007669"/>
    <property type="project" value="InterPro"/>
</dbReference>
<dbReference type="Pfam" id="PF14289">
    <property type="entry name" value="DUF4369"/>
    <property type="match status" value="1"/>
</dbReference>
<dbReference type="GO" id="GO:0030313">
    <property type="term" value="C:cell envelope"/>
    <property type="evidence" value="ECO:0007669"/>
    <property type="project" value="UniProtKB-SubCell"/>
</dbReference>
<feature type="signal peptide" evidence="5">
    <location>
        <begin position="1"/>
        <end position="20"/>
    </location>
</feature>
<dbReference type="InterPro" id="IPR025380">
    <property type="entry name" value="DUF4369"/>
</dbReference>
<dbReference type="KEGG" id="ppn:Palpr_2531"/>